<dbReference type="InterPro" id="IPR035976">
    <property type="entry name" value="Sushi/SCR/CCP_sf"/>
</dbReference>
<name>A0A6J1P067_BICAN</name>
<dbReference type="SUPFAM" id="SSF50494">
    <property type="entry name" value="Trypsin-like serine proteases"/>
    <property type="match status" value="1"/>
</dbReference>
<dbReference type="InterPro" id="IPR023415">
    <property type="entry name" value="LDLR_class-A_CS"/>
</dbReference>
<keyword evidence="9" id="KW-0378">Hydrolase</keyword>
<dbReference type="CDD" id="cd00112">
    <property type="entry name" value="LDLa"/>
    <property type="match status" value="5"/>
</dbReference>
<evidence type="ECO:0000259" key="7">
    <source>
        <dbReference type="PROSITE" id="PS50923"/>
    </source>
</evidence>
<dbReference type="InterPro" id="IPR043504">
    <property type="entry name" value="Peptidase_S1_PA_chymotrypsin"/>
</dbReference>
<keyword evidence="5" id="KW-0732">Signal</keyword>
<dbReference type="GO" id="GO:0004252">
    <property type="term" value="F:serine-type endopeptidase activity"/>
    <property type="evidence" value="ECO:0007669"/>
    <property type="project" value="InterPro"/>
</dbReference>
<dbReference type="Pfam" id="PF00084">
    <property type="entry name" value="Sushi"/>
    <property type="match status" value="1"/>
</dbReference>
<dbReference type="SUPFAM" id="SSF57535">
    <property type="entry name" value="Complement control module/SCR domain"/>
    <property type="match status" value="1"/>
</dbReference>
<dbReference type="RefSeq" id="XP_023949286.1">
    <property type="nucleotide sequence ID" value="XM_024093518.2"/>
</dbReference>
<feature type="disulfide bond" evidence="3">
    <location>
        <begin position="306"/>
        <end position="333"/>
    </location>
</feature>
<dbReference type="SMART" id="SM00192">
    <property type="entry name" value="LDLa"/>
    <property type="match status" value="5"/>
</dbReference>
<dbReference type="InterPro" id="IPR009003">
    <property type="entry name" value="Peptidase_S1_PA"/>
</dbReference>
<dbReference type="Gene3D" id="2.10.70.10">
    <property type="entry name" value="Complement Module, domain 1"/>
    <property type="match status" value="1"/>
</dbReference>
<accession>A0A6J1P067</accession>
<protein>
    <submittedName>
        <fullName evidence="9">Modular serine protease</fullName>
    </submittedName>
</protein>
<feature type="disulfide bond" evidence="2">
    <location>
        <begin position="215"/>
        <end position="233"/>
    </location>
</feature>
<dbReference type="AlphaFoldDB" id="A0A6J1P067"/>
<gene>
    <name evidence="9" type="primary">LOC112053910</name>
</gene>
<feature type="disulfide bond" evidence="2">
    <location>
        <begin position="174"/>
        <end position="192"/>
    </location>
</feature>
<feature type="disulfide bond" evidence="2">
    <location>
        <begin position="208"/>
        <end position="220"/>
    </location>
</feature>
<dbReference type="InterPro" id="IPR002172">
    <property type="entry name" value="LDrepeatLR_classA_rpt"/>
</dbReference>
<feature type="disulfide bond" evidence="2">
    <location>
        <begin position="48"/>
        <end position="63"/>
    </location>
</feature>
<dbReference type="InterPro" id="IPR000436">
    <property type="entry name" value="Sushi_SCR_CCP_dom"/>
</dbReference>
<feature type="disulfide bond" evidence="2">
    <location>
        <begin position="36"/>
        <end position="54"/>
    </location>
</feature>
<dbReference type="SMART" id="SM00020">
    <property type="entry name" value="Tryp_SPc"/>
    <property type="match status" value="1"/>
</dbReference>
<feature type="domain" description="Peptidase S1" evidence="6">
    <location>
        <begin position="417"/>
        <end position="674"/>
    </location>
</feature>
<feature type="region of interest" description="Disordered" evidence="4">
    <location>
        <begin position="251"/>
        <end position="271"/>
    </location>
</feature>
<dbReference type="InterPro" id="IPR001254">
    <property type="entry name" value="Trypsin_dom"/>
</dbReference>
<feature type="disulfide bond" evidence="2">
    <location>
        <begin position="29"/>
        <end position="41"/>
    </location>
</feature>
<proteinExistence type="predicted"/>
<dbReference type="InterPro" id="IPR018114">
    <property type="entry name" value="TRYPSIN_HIS"/>
</dbReference>
<organism evidence="8 9">
    <name type="scientific">Bicyclus anynana</name>
    <name type="common">Squinting bush brown butterfly</name>
    <dbReference type="NCBI Taxonomy" id="110368"/>
    <lineage>
        <taxon>Eukaryota</taxon>
        <taxon>Metazoa</taxon>
        <taxon>Ecdysozoa</taxon>
        <taxon>Arthropoda</taxon>
        <taxon>Hexapoda</taxon>
        <taxon>Insecta</taxon>
        <taxon>Pterygota</taxon>
        <taxon>Neoptera</taxon>
        <taxon>Endopterygota</taxon>
        <taxon>Lepidoptera</taxon>
        <taxon>Glossata</taxon>
        <taxon>Ditrysia</taxon>
        <taxon>Papilionoidea</taxon>
        <taxon>Nymphalidae</taxon>
        <taxon>Satyrinae</taxon>
        <taxon>Satyrini</taxon>
        <taxon>Mycalesina</taxon>
        <taxon>Bicyclus</taxon>
    </lineage>
</organism>
<dbReference type="CDD" id="cd00190">
    <property type="entry name" value="Tryp_SPc"/>
    <property type="match status" value="1"/>
</dbReference>
<evidence type="ECO:0000256" key="2">
    <source>
        <dbReference type="PROSITE-ProRule" id="PRU00124"/>
    </source>
</evidence>
<dbReference type="GO" id="GO:0006508">
    <property type="term" value="P:proteolysis"/>
    <property type="evidence" value="ECO:0007669"/>
    <property type="project" value="InterPro"/>
</dbReference>
<dbReference type="PRINTS" id="PR00261">
    <property type="entry name" value="LDLRECEPTOR"/>
</dbReference>
<dbReference type="Pfam" id="PF00057">
    <property type="entry name" value="Ldl_recept_a"/>
    <property type="match status" value="5"/>
</dbReference>
<dbReference type="PROSITE" id="PS50068">
    <property type="entry name" value="LDLRA_2"/>
    <property type="match status" value="5"/>
</dbReference>
<dbReference type="Proteomes" id="UP001652582">
    <property type="component" value="Chromosome 26"/>
</dbReference>
<keyword evidence="9" id="KW-0645">Protease</keyword>
<dbReference type="Gene3D" id="4.10.400.10">
    <property type="entry name" value="Low-density Lipoprotein Receptor"/>
    <property type="match status" value="5"/>
</dbReference>
<comment type="caution">
    <text evidence="3">Lacks conserved residue(s) required for the propagation of feature annotation.</text>
</comment>
<dbReference type="Pfam" id="PF00089">
    <property type="entry name" value="Trypsin"/>
    <property type="match status" value="1"/>
</dbReference>
<feature type="disulfide bond" evidence="2">
    <location>
        <begin position="125"/>
        <end position="137"/>
    </location>
</feature>
<dbReference type="KEGG" id="bany:112053910"/>
<dbReference type="PROSITE" id="PS01209">
    <property type="entry name" value="LDLRA_1"/>
    <property type="match status" value="4"/>
</dbReference>
<feature type="signal peptide" evidence="5">
    <location>
        <begin position="1"/>
        <end position="20"/>
    </location>
</feature>
<sequence length="674" mass="73200">MVRFVCLVFLVFIFTKPALTAVADNRSPCFADEFSCNDRTCVSLDVLCDGVADCTDGADERACDGIGKLGTDRWYRVKRQATPCRKNQWQCRDRSCINVDGRCDGVVDCPDGSDETFPLCRKSQCQSNWFRCTYGACVDRTAPCNGRQECADNSDELLPRCRNQTQVVRGQFKCANGQMISSVGRCDGAKDCSDGSDETLATCAGTACSGYLFQCAYGACVDQGSDCNGIQDCADGSDESDELCNRNSAGVEPVTQRPVTPPPSKPSQGGNCVLPQYPQYGTYTVANVPGAVPGETYPSAVLNITCIPGFGVEENRNTLWCYDGSWSNNMPKCVRFCRLNKHPSVEYRCISTGAFIGSRECGPLEPAGTVVQPYCRTPNYYYPGVLSNMNCIDGSWDYIAQCKPECGTITPFAKPLIIGGRVAKKGELPWHAGIYDKLYEPYMQVCGGSLISTTAVISAAHCFWTDTEKKLPAANFGVAVGKLYRPWNNLKEEDAQKTDVAEIKLTPRYQGSGTNYQDDIAIVVVVTPFVYLPSVRPVCINFDVLFEQQQLAPTSMGKVAGWGLTTAAGGASQVLKVVQMPVVAIDECRAVSPPSFRVHLTSDKFCAGYTNGTTLCQGDSGGGLAFPSLEQGVERHYLRGIVSVSPADDNACNKDALVAFTQITKHENFVKPYL</sequence>
<feature type="disulfide bond" evidence="2">
    <location>
        <begin position="91"/>
        <end position="109"/>
    </location>
</feature>
<dbReference type="GeneID" id="112053910"/>
<evidence type="ECO:0000256" key="4">
    <source>
        <dbReference type="SAM" id="MobiDB-lite"/>
    </source>
</evidence>
<evidence type="ECO:0000313" key="9">
    <source>
        <dbReference type="RefSeq" id="XP_023949286.1"/>
    </source>
</evidence>
<evidence type="ECO:0000313" key="8">
    <source>
        <dbReference type="Proteomes" id="UP001652582"/>
    </source>
</evidence>
<dbReference type="PROSITE" id="PS50923">
    <property type="entry name" value="SUSHI"/>
    <property type="match status" value="1"/>
</dbReference>
<evidence type="ECO:0000256" key="3">
    <source>
        <dbReference type="PROSITE-ProRule" id="PRU00302"/>
    </source>
</evidence>
<dbReference type="Gene3D" id="2.40.10.10">
    <property type="entry name" value="Trypsin-like serine proteases"/>
    <property type="match status" value="1"/>
</dbReference>
<keyword evidence="1 3" id="KW-1015">Disulfide bond</keyword>
<dbReference type="OrthoDB" id="2019384at2759"/>
<dbReference type="PROSITE" id="PS00134">
    <property type="entry name" value="TRYPSIN_HIS"/>
    <property type="match status" value="1"/>
</dbReference>
<feature type="chain" id="PRO_5027121174" evidence="5">
    <location>
        <begin position="21"/>
        <end position="674"/>
    </location>
</feature>
<evidence type="ECO:0000256" key="5">
    <source>
        <dbReference type="SAM" id="SignalP"/>
    </source>
</evidence>
<feature type="disulfide bond" evidence="2">
    <location>
        <begin position="132"/>
        <end position="150"/>
    </location>
</feature>
<reference evidence="9" key="1">
    <citation type="submission" date="2025-08" db="UniProtKB">
        <authorList>
            <consortium name="RefSeq"/>
        </authorList>
    </citation>
    <scope>IDENTIFICATION</scope>
</reference>
<dbReference type="InterPro" id="IPR036055">
    <property type="entry name" value="LDL_receptor-like_sf"/>
</dbReference>
<evidence type="ECO:0000259" key="6">
    <source>
        <dbReference type="PROSITE" id="PS50240"/>
    </source>
</evidence>
<keyword evidence="3" id="KW-0768">Sushi</keyword>
<dbReference type="SUPFAM" id="SSF57424">
    <property type="entry name" value="LDL receptor-like module"/>
    <property type="match status" value="5"/>
</dbReference>
<feature type="disulfide bond" evidence="2">
    <location>
        <begin position="84"/>
        <end position="96"/>
    </location>
</feature>
<dbReference type="PANTHER" id="PTHR24252:SF7">
    <property type="entry name" value="HYALIN"/>
    <property type="match status" value="1"/>
</dbReference>
<keyword evidence="8" id="KW-1185">Reference proteome</keyword>
<feature type="domain" description="Sushi" evidence="7">
    <location>
        <begin position="270"/>
        <end position="335"/>
    </location>
</feature>
<dbReference type="PROSITE" id="PS50240">
    <property type="entry name" value="TRYPSIN_DOM"/>
    <property type="match status" value="1"/>
</dbReference>
<evidence type="ECO:0000256" key="1">
    <source>
        <dbReference type="ARBA" id="ARBA00023157"/>
    </source>
</evidence>
<dbReference type="PANTHER" id="PTHR24252">
    <property type="entry name" value="ACROSIN-RELATED"/>
    <property type="match status" value="1"/>
</dbReference>